<organism evidence="2 3">
    <name type="scientific">Niastella populi</name>
    <dbReference type="NCBI Taxonomy" id="550983"/>
    <lineage>
        <taxon>Bacteria</taxon>
        <taxon>Pseudomonadati</taxon>
        <taxon>Bacteroidota</taxon>
        <taxon>Chitinophagia</taxon>
        <taxon>Chitinophagales</taxon>
        <taxon>Chitinophagaceae</taxon>
        <taxon>Niastella</taxon>
    </lineage>
</organism>
<gene>
    <name evidence="2" type="ORF">A4R26_32290</name>
</gene>
<accession>A0A1V9EH25</accession>
<dbReference type="RefSeq" id="WP_081171691.1">
    <property type="nucleotide sequence ID" value="NZ_LWBP01000255.1"/>
</dbReference>
<evidence type="ECO:0000313" key="3">
    <source>
        <dbReference type="Proteomes" id="UP000192276"/>
    </source>
</evidence>
<protein>
    <submittedName>
        <fullName evidence="2">Uncharacterized protein</fullName>
    </submittedName>
</protein>
<dbReference type="STRING" id="550983.A4R26_32290"/>
<feature type="coiled-coil region" evidence="1">
    <location>
        <begin position="109"/>
        <end position="157"/>
    </location>
</feature>
<comment type="caution">
    <text evidence="2">The sequence shown here is derived from an EMBL/GenBank/DDBJ whole genome shotgun (WGS) entry which is preliminary data.</text>
</comment>
<sequence>MSIVKEKYSSNRINLLHQMLLNDKEQGNPRDYDIKVDELKVVQRTNDPERFFVHEEFVQPETACITINIYDGNSRRCTKYQLYFGEIQFNAGTPTLSGIESTIKEKISNERTQWEYAQMKKEKDALEQKLGEAEEYAEELQEKLSTLHQEYDNLKSKRVGLAEMNTGKLLGFATDYLVKNNPSITRKIPLLSGLSGLLAGDDTESDPLDGIGNNNEPLTTASFKKIDPNSSPQFDPDTKHKLAFFKEMEDAFTVPQLEKVIQVVQGLAANPDQLDVIHGLLHDGAIKDNQAA</sequence>
<keyword evidence="3" id="KW-1185">Reference proteome</keyword>
<dbReference type="AlphaFoldDB" id="A0A1V9EH25"/>
<dbReference type="EMBL" id="LWBP01000255">
    <property type="protein sequence ID" value="OQP45416.1"/>
    <property type="molecule type" value="Genomic_DNA"/>
</dbReference>
<dbReference type="Proteomes" id="UP000192276">
    <property type="component" value="Unassembled WGS sequence"/>
</dbReference>
<dbReference type="OrthoDB" id="662023at2"/>
<evidence type="ECO:0000256" key="1">
    <source>
        <dbReference type="SAM" id="Coils"/>
    </source>
</evidence>
<evidence type="ECO:0000313" key="2">
    <source>
        <dbReference type="EMBL" id="OQP45416.1"/>
    </source>
</evidence>
<reference evidence="3" key="1">
    <citation type="submission" date="2016-04" db="EMBL/GenBank/DDBJ databases">
        <authorList>
            <person name="Chen L."/>
            <person name="Zhuang W."/>
            <person name="Wang G."/>
        </authorList>
    </citation>
    <scope>NUCLEOTIDE SEQUENCE [LARGE SCALE GENOMIC DNA]</scope>
    <source>
        <strain evidence="3">208</strain>
    </source>
</reference>
<proteinExistence type="predicted"/>
<keyword evidence="1" id="KW-0175">Coiled coil</keyword>
<name>A0A1V9EH25_9BACT</name>